<evidence type="ECO:0000256" key="5">
    <source>
        <dbReference type="SAM" id="MobiDB-lite"/>
    </source>
</evidence>
<feature type="transmembrane region" description="Helical" evidence="6">
    <location>
        <begin position="393"/>
        <end position="416"/>
    </location>
</feature>
<gene>
    <name evidence="7" type="ORF">BDV23DRAFT_193325</name>
</gene>
<evidence type="ECO:0000256" key="3">
    <source>
        <dbReference type="ARBA" id="ARBA00022989"/>
    </source>
</evidence>
<evidence type="ECO:0000256" key="2">
    <source>
        <dbReference type="ARBA" id="ARBA00022692"/>
    </source>
</evidence>
<comment type="subcellular location">
    <subcellularLocation>
        <location evidence="1">Membrane</location>
        <topology evidence="1">Multi-pass membrane protein</topology>
    </subcellularLocation>
</comment>
<feature type="transmembrane region" description="Helical" evidence="6">
    <location>
        <begin position="428"/>
        <end position="451"/>
    </location>
</feature>
<accession>A0A5N7CBI3</accession>
<dbReference type="Proteomes" id="UP000326877">
    <property type="component" value="Unassembled WGS sequence"/>
</dbReference>
<dbReference type="InterPro" id="IPR036259">
    <property type="entry name" value="MFS_trans_sf"/>
</dbReference>
<feature type="transmembrane region" description="Helical" evidence="6">
    <location>
        <begin position="304"/>
        <end position="322"/>
    </location>
</feature>
<protein>
    <submittedName>
        <fullName evidence="7">Major facilitator superfamily domain-containing protein</fullName>
    </submittedName>
</protein>
<feature type="region of interest" description="Disordered" evidence="5">
    <location>
        <begin position="1"/>
        <end position="28"/>
    </location>
</feature>
<feature type="transmembrane region" description="Helical" evidence="6">
    <location>
        <begin position="38"/>
        <end position="64"/>
    </location>
</feature>
<dbReference type="PROSITE" id="PS50850">
    <property type="entry name" value="MFS"/>
    <property type="match status" value="1"/>
</dbReference>
<keyword evidence="2 6" id="KW-0812">Transmembrane</keyword>
<organism evidence="7">
    <name type="scientific">Petromyces alliaceus</name>
    <name type="common">Aspergillus alliaceus</name>
    <dbReference type="NCBI Taxonomy" id="209559"/>
    <lineage>
        <taxon>Eukaryota</taxon>
        <taxon>Fungi</taxon>
        <taxon>Dikarya</taxon>
        <taxon>Ascomycota</taxon>
        <taxon>Pezizomycotina</taxon>
        <taxon>Eurotiomycetes</taxon>
        <taxon>Eurotiomycetidae</taxon>
        <taxon>Eurotiales</taxon>
        <taxon>Aspergillaceae</taxon>
        <taxon>Aspergillus</taxon>
        <taxon>Aspergillus subgen. Circumdati</taxon>
    </lineage>
</organism>
<dbReference type="SUPFAM" id="SSF103473">
    <property type="entry name" value="MFS general substrate transporter"/>
    <property type="match status" value="1"/>
</dbReference>
<feature type="transmembrane region" description="Helical" evidence="6">
    <location>
        <begin position="505"/>
        <end position="524"/>
    </location>
</feature>
<dbReference type="FunFam" id="1.20.1720.10:FF:000018">
    <property type="entry name" value="Putative MFS multidrug transporter"/>
    <property type="match status" value="1"/>
</dbReference>
<dbReference type="PANTHER" id="PTHR23501:SF59">
    <property type="entry name" value="MAJOR FACILITATOR SUPERFAMILY (MFS) PROFILE DOMAIN-CONTAINING PROTEIN-RELATED"/>
    <property type="match status" value="1"/>
</dbReference>
<dbReference type="OrthoDB" id="2351791at2759"/>
<dbReference type="AlphaFoldDB" id="A0A5N6FJL7"/>
<reference evidence="7" key="1">
    <citation type="submission" date="2019-04" db="EMBL/GenBank/DDBJ databases">
        <title>Friends and foes A comparative genomics studyof 23 Aspergillus species from section Flavi.</title>
        <authorList>
            <consortium name="DOE Joint Genome Institute"/>
            <person name="Kjaerbolling I."/>
            <person name="Vesth T."/>
            <person name="Frisvad J.C."/>
            <person name="Nybo J.L."/>
            <person name="Theobald S."/>
            <person name="Kildgaard S."/>
            <person name="Isbrandt T."/>
            <person name="Kuo A."/>
            <person name="Sato A."/>
            <person name="Lyhne E.K."/>
            <person name="Kogle M.E."/>
            <person name="Wiebenga A."/>
            <person name="Kun R.S."/>
            <person name="Lubbers R.J."/>
            <person name="Makela M.R."/>
            <person name="Barry K."/>
            <person name="Chovatia M."/>
            <person name="Clum A."/>
            <person name="Daum C."/>
            <person name="Haridas S."/>
            <person name="He G."/>
            <person name="LaButti K."/>
            <person name="Lipzen A."/>
            <person name="Mondo S."/>
            <person name="Riley R."/>
            <person name="Salamov A."/>
            <person name="Simmons B.A."/>
            <person name="Magnuson J.K."/>
            <person name="Henrissat B."/>
            <person name="Mortensen U.H."/>
            <person name="Larsen T.O."/>
            <person name="Devries R.P."/>
            <person name="Grigoriev I.V."/>
            <person name="Machida M."/>
            <person name="Baker S.E."/>
            <person name="Andersen M.R."/>
        </authorList>
    </citation>
    <scope>NUCLEOTIDE SEQUENCE [LARGE SCALE GENOMIC DNA]</scope>
    <source>
        <strain evidence="7">IBT 14317</strain>
    </source>
</reference>
<evidence type="ECO:0000256" key="4">
    <source>
        <dbReference type="ARBA" id="ARBA00023136"/>
    </source>
</evidence>
<feature type="transmembrane region" description="Helical" evidence="6">
    <location>
        <begin position="106"/>
        <end position="124"/>
    </location>
</feature>
<dbReference type="GO" id="GO:0005886">
    <property type="term" value="C:plasma membrane"/>
    <property type="evidence" value="ECO:0007669"/>
    <property type="project" value="TreeGrafter"/>
</dbReference>
<dbReference type="InterPro" id="IPR020846">
    <property type="entry name" value="MFS_dom"/>
</dbReference>
<evidence type="ECO:0000313" key="7">
    <source>
        <dbReference type="EMBL" id="KAE8391279.1"/>
    </source>
</evidence>
<feature type="transmembrane region" description="Helical" evidence="6">
    <location>
        <begin position="334"/>
        <end position="359"/>
    </location>
</feature>
<feature type="transmembrane region" description="Helical" evidence="6">
    <location>
        <begin position="366"/>
        <end position="387"/>
    </location>
</feature>
<dbReference type="InterPro" id="IPR011701">
    <property type="entry name" value="MFS"/>
</dbReference>
<feature type="transmembrane region" description="Helical" evidence="6">
    <location>
        <begin position="76"/>
        <end position="94"/>
    </location>
</feature>
<evidence type="ECO:0000256" key="1">
    <source>
        <dbReference type="ARBA" id="ARBA00004141"/>
    </source>
</evidence>
<feature type="transmembrane region" description="Helical" evidence="6">
    <location>
        <begin position="264"/>
        <end position="283"/>
    </location>
</feature>
<feature type="transmembrane region" description="Helical" evidence="6">
    <location>
        <begin position="164"/>
        <end position="182"/>
    </location>
</feature>
<feature type="compositionally biased region" description="Basic and acidic residues" evidence="5">
    <location>
        <begin position="13"/>
        <end position="27"/>
    </location>
</feature>
<dbReference type="GO" id="GO:0022857">
    <property type="term" value="F:transmembrane transporter activity"/>
    <property type="evidence" value="ECO:0007669"/>
    <property type="project" value="InterPro"/>
</dbReference>
<dbReference type="EMBL" id="ML735247">
    <property type="protein sequence ID" value="KAE8391279.1"/>
    <property type="molecule type" value="Genomic_DNA"/>
</dbReference>
<proteinExistence type="predicted"/>
<feature type="transmembrane region" description="Helical" evidence="6">
    <location>
        <begin position="235"/>
        <end position="258"/>
    </location>
</feature>
<dbReference type="PRINTS" id="PR01036">
    <property type="entry name" value="TCRTETB"/>
</dbReference>
<dbReference type="OMA" id="WAIWIGF"/>
<sequence>MAGVPPLASRTLSDGDRPGTTKPKDTNADDFELGTRGLLVFLALAVLSLMAALDGTSVSVALPIMSGELHGTAIETFWTGTSFLLTSTVFGPCFANLSNVFGRRPVILGSILLFFVGALLSAIAKNFTYMLVGRSIQGVGGGGIISLTEVIVTDIVPLRQRGQYLGILSAMWSIGSVTGPILGGGFAENVTWRWVFYINFPFIGVGVIFVALFLRLSPLPGAVTEKLRSIDWLGAVLFIGSMTSFLIPLTWGGVSYAWDSWHTLVPIIIGPCGLVAFAFYEYYLAKQAMIPPTIFNNRTATVTYIGSIVQGLVLWCILYYLPLYFEAVKQYTPIIAGVALFPQTFTVAPSAIIVGFLITKTGAYRWAIWSGWALSTLGVGLMCYIKADSSIPQWLFINLVSGLGLGVLFPALTFAVQAATPSKNLAMAVAMFSFFRALGQCVGVAVGGVIFQNRMRKNLLTYPSLAPMADAYSQDAAGLVIAIAGMEEGSDKTNLKDAYTDSLRIVYALCCGICGVALITSFLTENYELDQVLSSAQGLQVDRKSDEEDAKGEK</sequence>
<feature type="transmembrane region" description="Helical" evidence="6">
    <location>
        <begin position="194"/>
        <end position="214"/>
    </location>
</feature>
<dbReference type="Pfam" id="PF07690">
    <property type="entry name" value="MFS_1"/>
    <property type="match status" value="1"/>
</dbReference>
<keyword evidence="3 6" id="KW-1133">Transmembrane helix</keyword>
<dbReference type="Gene3D" id="1.20.1250.20">
    <property type="entry name" value="MFS general substrate transporter like domains"/>
    <property type="match status" value="2"/>
</dbReference>
<name>A0A5N6FJL7_PETAA</name>
<keyword evidence="4 6" id="KW-0472">Membrane</keyword>
<dbReference type="FunFam" id="1.20.1250.20:FF:000786">
    <property type="entry name" value="MFS multidrug transporter, putative"/>
    <property type="match status" value="1"/>
</dbReference>
<evidence type="ECO:0000256" key="6">
    <source>
        <dbReference type="SAM" id="Phobius"/>
    </source>
</evidence>
<accession>A0A5N6FJL7</accession>
<dbReference type="PANTHER" id="PTHR23501">
    <property type="entry name" value="MAJOR FACILITATOR SUPERFAMILY"/>
    <property type="match status" value="1"/>
</dbReference>